<proteinExistence type="predicted"/>
<accession>R0AR74</accession>
<dbReference type="Pfam" id="PF16510">
    <property type="entry name" value="P22_portal"/>
    <property type="match status" value="1"/>
</dbReference>
<evidence type="ECO:0000256" key="1">
    <source>
        <dbReference type="SAM" id="MobiDB-lite"/>
    </source>
</evidence>
<name>R0AR74_9FIRM</name>
<evidence type="ECO:0000313" key="3">
    <source>
        <dbReference type="Proteomes" id="UP000013041"/>
    </source>
</evidence>
<protein>
    <recommendedName>
        <fullName evidence="4">SPP1 family phage portal protein</fullName>
    </recommendedName>
</protein>
<gene>
    <name evidence="2" type="ORF">HMPREF1097_03964</name>
</gene>
<organism evidence="2 3">
    <name type="scientific">Enterocloster bolteae 90B8</name>
    <dbReference type="NCBI Taxonomy" id="997897"/>
    <lineage>
        <taxon>Bacteria</taxon>
        <taxon>Bacillati</taxon>
        <taxon>Bacillota</taxon>
        <taxon>Clostridia</taxon>
        <taxon>Lachnospirales</taxon>
        <taxon>Lachnospiraceae</taxon>
        <taxon>Enterocloster</taxon>
    </lineage>
</organism>
<dbReference type="Proteomes" id="UP000013041">
    <property type="component" value="Unassembled WGS sequence"/>
</dbReference>
<comment type="caution">
    <text evidence="2">The sequence shown here is derived from an EMBL/GenBank/DDBJ whole genome shotgun (WGS) entry which is preliminary data.</text>
</comment>
<dbReference type="PATRIC" id="fig|997897.5.peg.4173"/>
<dbReference type="EMBL" id="AGYG01000028">
    <property type="protein sequence ID" value="ENZ34577.1"/>
    <property type="molecule type" value="Genomic_DNA"/>
</dbReference>
<dbReference type="InterPro" id="IPR032427">
    <property type="entry name" value="P22_portal"/>
</dbReference>
<dbReference type="RefSeq" id="WP_002573192.1">
    <property type="nucleotide sequence ID" value="NZ_KB851156.1"/>
</dbReference>
<dbReference type="AlphaFoldDB" id="R0AR74"/>
<evidence type="ECO:0008006" key="4">
    <source>
        <dbReference type="Google" id="ProtNLM"/>
    </source>
</evidence>
<feature type="region of interest" description="Disordered" evidence="1">
    <location>
        <begin position="616"/>
        <end position="635"/>
    </location>
</feature>
<sequence>MENDTTIQEVPGTDWKPVNEKTIEDALQMFRKYKDAKDDLTKRITNAEEWWKNNHWERFTSPSSNPNDPRPTSAWLFNSVINKHADFQDNYPSPAILPREESDEPIAKMLSDVVPVIMEQNGFDKTYSECSWDKPKTGTAVYGIFWNQDKENGLGDIEIRHIDMMDIFWEPGISNIQDSENVFVIDMVDYETLEEEYPQLKGKLQSGAIYKPEYAYVSKLDTSKKVNVFDWYYKRRVYGEVNGIRTNRTVLHYCKFVEGHVLFATENDPKYRETGLYDHGKYPFVFDCMFPEKGSPAGFGYLDVMINPQEYIDKLDQVILKHASLSRPRYFIAGSSQVNEEEFTDLSRDLVHCSGDVGENSIQPIKPPEMSNDVLSIRQAKIDELKETSGNRDFSQGSTTSGVTAASAIAALQEAGSKLSRDMLKDSYSAYSEIVTLVIELIRQFYDIPRCYRITRPNGSSEYITLDNQGLKPQEDAMMNGELSMRKPVFDIKVSAQKASLYSRIANNELAKELYGMGVFAPQNADQALAVIKMMDFDKREEVIKQVQENGTMYQQMQKMQATMAQMANLIYEMTGNQKILAVMDGAGLPQGEVKPGNANGEPVITNSIGQAIGGDSSAAGKARQRAATSTEVKL</sequence>
<dbReference type="HOGENOM" id="CLU_430677_0_0_9"/>
<reference evidence="2 3" key="1">
    <citation type="submission" date="2013-01" db="EMBL/GenBank/DDBJ databases">
        <title>The Genome Sequence of Clostridium bolteae 90B8.</title>
        <authorList>
            <consortium name="The Broad Institute Genome Sequencing Platform"/>
            <person name="Earl A."/>
            <person name="Ward D."/>
            <person name="Feldgarden M."/>
            <person name="Gevers D."/>
            <person name="Courvalin P."/>
            <person name="Lambert T."/>
            <person name="Walker B."/>
            <person name="Young S.K."/>
            <person name="Zeng Q."/>
            <person name="Gargeya S."/>
            <person name="Fitzgerald M."/>
            <person name="Haas B."/>
            <person name="Abouelleil A."/>
            <person name="Alvarado L."/>
            <person name="Arachchi H.M."/>
            <person name="Berlin A.M."/>
            <person name="Chapman S.B."/>
            <person name="Dewar J."/>
            <person name="Goldberg J."/>
            <person name="Griggs A."/>
            <person name="Gujja S."/>
            <person name="Hansen M."/>
            <person name="Howarth C."/>
            <person name="Imamovic A."/>
            <person name="Larimer J."/>
            <person name="McCowan C."/>
            <person name="Murphy C."/>
            <person name="Neiman D."/>
            <person name="Pearson M."/>
            <person name="Priest M."/>
            <person name="Roberts A."/>
            <person name="Saif S."/>
            <person name="Shea T."/>
            <person name="Sisk P."/>
            <person name="Sykes S."/>
            <person name="Wortman J."/>
            <person name="Nusbaum C."/>
            <person name="Birren B."/>
        </authorList>
    </citation>
    <scope>NUCLEOTIDE SEQUENCE [LARGE SCALE GENOMIC DNA]</scope>
    <source>
        <strain evidence="2 3">90B8</strain>
    </source>
</reference>
<evidence type="ECO:0000313" key="2">
    <source>
        <dbReference type="EMBL" id="ENZ34577.1"/>
    </source>
</evidence>